<dbReference type="SUPFAM" id="SSF56954">
    <property type="entry name" value="Outer membrane efflux proteins (OEP)"/>
    <property type="match status" value="1"/>
</dbReference>
<dbReference type="InterPro" id="IPR051906">
    <property type="entry name" value="TolC-like"/>
</dbReference>
<protein>
    <submittedName>
        <fullName evidence="7">Cobalt/zinc/cadmium resistance heavy metal efflux pump protein</fullName>
    </submittedName>
</protein>
<keyword evidence="3" id="KW-0812">Transmembrane</keyword>
<dbReference type="EMBL" id="BAPF01000002">
    <property type="protein sequence ID" value="GBQ75472.1"/>
    <property type="molecule type" value="Genomic_DNA"/>
</dbReference>
<sequence length="471" mass="50075">MALSLPYPAHAQSVSASLNVDASPRERLSFPEALALAWAQDPLRSELGTNRRSAEARARAAGSWFAGGPSLSGSYFDDHAIGSNLGYTTYQGGVSVPLWLPGQGNATRKLARADAETAAERSSAEHMALAVRLLDASAAVLLARKRVATTLALSSAAARLRTNVARAAHTGEMTQADQQMAEAALASAQTDAAMAQEEAQTATAGLVTLLGSPVVPDLLAFSAPQSAEQKLVAHTVEENDPRVRTAQKETAAARADLVLARRSFMPNPEIGVGALHEKQYGSPWDSRVGVNFTMPLPSAVHNAPLLAEARNRVAAAETQETLARRMVRQELVQIRARLASASAALKSAQTAAQQLDRRTDLMERSWKLQENSLDDALRARQAAYTADLVRDRAEILWHSAILRALIAAGAIPGLEQAPIARPQQAATLVVPVTAETDHMNDDAPPHTRQPGEALRIPDMVSAPRSSGAPMP</sequence>
<dbReference type="PANTHER" id="PTHR30026">
    <property type="entry name" value="OUTER MEMBRANE PROTEIN TOLC"/>
    <property type="match status" value="1"/>
</dbReference>
<reference evidence="7" key="1">
    <citation type="submission" date="2013-04" db="EMBL/GenBank/DDBJ databases">
        <title>The genome sequencing project of 58 acetic acid bacteria.</title>
        <authorList>
            <person name="Okamoto-Kainuma A."/>
            <person name="Ishikawa M."/>
            <person name="Umino S."/>
            <person name="Koizumi Y."/>
            <person name="Shiwa Y."/>
            <person name="Yoshikawa H."/>
            <person name="Matsutani M."/>
            <person name="Matsushita K."/>
        </authorList>
    </citation>
    <scope>NUCLEOTIDE SEQUENCE</scope>
    <source>
        <strain evidence="7">DSM 14337</strain>
    </source>
</reference>
<keyword evidence="4" id="KW-0472">Membrane</keyword>
<dbReference type="RefSeq" id="WP_082781795.1">
    <property type="nucleotide sequence ID" value="NZ_BAPF01000002.1"/>
</dbReference>
<feature type="region of interest" description="Disordered" evidence="6">
    <location>
        <begin position="437"/>
        <end position="471"/>
    </location>
</feature>
<comment type="subcellular location">
    <subcellularLocation>
        <location evidence="1">Cell outer membrane</location>
    </subcellularLocation>
</comment>
<dbReference type="PANTHER" id="PTHR30026:SF20">
    <property type="entry name" value="OUTER MEMBRANE PROTEIN TOLC"/>
    <property type="match status" value="1"/>
</dbReference>
<dbReference type="Proteomes" id="UP001065047">
    <property type="component" value="Unassembled WGS sequence"/>
</dbReference>
<gene>
    <name evidence="7" type="ORF">AA14337_0235</name>
</gene>
<evidence type="ECO:0000256" key="2">
    <source>
        <dbReference type="ARBA" id="ARBA00022452"/>
    </source>
</evidence>
<accession>A0ABQ0PLU4</accession>
<evidence type="ECO:0000256" key="6">
    <source>
        <dbReference type="SAM" id="MobiDB-lite"/>
    </source>
</evidence>
<proteinExistence type="predicted"/>
<comment type="caution">
    <text evidence="7">The sequence shown here is derived from an EMBL/GenBank/DDBJ whole genome shotgun (WGS) entry which is preliminary data.</text>
</comment>
<dbReference type="GeneID" id="29557384"/>
<keyword evidence="8" id="KW-1185">Reference proteome</keyword>
<keyword evidence="2" id="KW-1134">Transmembrane beta strand</keyword>
<dbReference type="Gene3D" id="1.20.1600.10">
    <property type="entry name" value="Outer membrane efflux proteins (OEP)"/>
    <property type="match status" value="1"/>
</dbReference>
<evidence type="ECO:0000256" key="3">
    <source>
        <dbReference type="ARBA" id="ARBA00022692"/>
    </source>
</evidence>
<evidence type="ECO:0000256" key="5">
    <source>
        <dbReference type="ARBA" id="ARBA00023237"/>
    </source>
</evidence>
<evidence type="ECO:0000256" key="1">
    <source>
        <dbReference type="ARBA" id="ARBA00004442"/>
    </source>
</evidence>
<evidence type="ECO:0000256" key="4">
    <source>
        <dbReference type="ARBA" id="ARBA00023136"/>
    </source>
</evidence>
<keyword evidence="5" id="KW-0998">Cell outer membrane</keyword>
<organism evidence="7 8">
    <name type="scientific">Acetobacter malorum DSM 14337</name>
    <dbReference type="NCBI Taxonomy" id="1307910"/>
    <lineage>
        <taxon>Bacteria</taxon>
        <taxon>Pseudomonadati</taxon>
        <taxon>Pseudomonadota</taxon>
        <taxon>Alphaproteobacteria</taxon>
        <taxon>Acetobacterales</taxon>
        <taxon>Acetobacteraceae</taxon>
        <taxon>Acetobacter</taxon>
    </lineage>
</organism>
<name>A0ABQ0PLU4_9PROT</name>
<evidence type="ECO:0000313" key="8">
    <source>
        <dbReference type="Proteomes" id="UP001065047"/>
    </source>
</evidence>
<evidence type="ECO:0000313" key="7">
    <source>
        <dbReference type="EMBL" id="GBQ75472.1"/>
    </source>
</evidence>